<evidence type="ECO:0000256" key="1">
    <source>
        <dbReference type="SAM" id="SignalP"/>
    </source>
</evidence>
<sequence>MGVMKLCLLLFCLLLALPGVSSVRRLDDIDDFRSTNYVKHEPRHGLQLLFWFAQEVNVDQNSKEILLHFDLNNGTYGFHEFGNREGILPALESGQRYYEVGDLNSRIYRGVTALPFYVQMYYRNSDSHKRNMDRLIVSLDENRINRIHSVFITAHNQDLNNFNSDDTYEIDPALLSQIRRNYPCRNNEDEDVSQFLKDITYSLSCRSINRIKRSTDSSLPDSQCNTYKGIKLEIKTSTQGNTKLIWKNIPAGIMNKYKYVYIEILQNTHSSGNNEDPKQILLSH</sequence>
<dbReference type="PANTHER" id="PTHR38706">
    <property type="entry name" value="SI:CH211-198C19.1-RELATED"/>
    <property type="match status" value="1"/>
</dbReference>
<feature type="chain" id="PRO_5047246998" evidence="1">
    <location>
        <begin position="23"/>
        <end position="284"/>
    </location>
</feature>
<accession>A0ABQ8N172</accession>
<feature type="signal peptide" evidence="1">
    <location>
        <begin position="1"/>
        <end position="22"/>
    </location>
</feature>
<dbReference type="Proteomes" id="UP000830375">
    <property type="component" value="Unassembled WGS sequence"/>
</dbReference>
<protein>
    <submittedName>
        <fullName evidence="2">Uncharacterized protein</fullName>
    </submittedName>
</protein>
<reference evidence="2 3" key="1">
    <citation type="submission" date="2022-01" db="EMBL/GenBank/DDBJ databases">
        <title>A high-quality chromosome-level genome assembly of rohu carp, Labeo rohita.</title>
        <authorList>
            <person name="Arick M.A. II"/>
            <person name="Hsu C.-Y."/>
            <person name="Magbanua Z."/>
            <person name="Pechanova O."/>
            <person name="Grover C."/>
            <person name="Miller E."/>
            <person name="Thrash A."/>
            <person name="Ezzel L."/>
            <person name="Alam S."/>
            <person name="Benzie J."/>
            <person name="Hamilton M."/>
            <person name="Karsi A."/>
            <person name="Lawrence M.L."/>
            <person name="Peterson D.G."/>
        </authorList>
    </citation>
    <scope>NUCLEOTIDE SEQUENCE [LARGE SCALE GENOMIC DNA]</scope>
    <source>
        <strain evidence="3">BAU-BD-2019</strain>
        <tissue evidence="2">Blood</tissue>
    </source>
</reference>
<keyword evidence="3" id="KW-1185">Reference proteome</keyword>
<evidence type="ECO:0000313" key="3">
    <source>
        <dbReference type="Proteomes" id="UP000830375"/>
    </source>
</evidence>
<dbReference type="EMBL" id="JACTAM010000002">
    <property type="protein sequence ID" value="KAI2667858.1"/>
    <property type="molecule type" value="Genomic_DNA"/>
</dbReference>
<gene>
    <name evidence="2" type="ORF">H4Q32_004455</name>
</gene>
<comment type="caution">
    <text evidence="2">The sequence shown here is derived from an EMBL/GenBank/DDBJ whole genome shotgun (WGS) entry which is preliminary data.</text>
</comment>
<dbReference type="PANTHER" id="PTHR38706:SF2">
    <property type="match status" value="1"/>
</dbReference>
<keyword evidence="1" id="KW-0732">Signal</keyword>
<organism evidence="2 3">
    <name type="scientific">Labeo rohita</name>
    <name type="common">Indian major carp</name>
    <name type="synonym">Cyprinus rohita</name>
    <dbReference type="NCBI Taxonomy" id="84645"/>
    <lineage>
        <taxon>Eukaryota</taxon>
        <taxon>Metazoa</taxon>
        <taxon>Chordata</taxon>
        <taxon>Craniata</taxon>
        <taxon>Vertebrata</taxon>
        <taxon>Euteleostomi</taxon>
        <taxon>Actinopterygii</taxon>
        <taxon>Neopterygii</taxon>
        <taxon>Teleostei</taxon>
        <taxon>Ostariophysi</taxon>
        <taxon>Cypriniformes</taxon>
        <taxon>Cyprinidae</taxon>
        <taxon>Labeoninae</taxon>
        <taxon>Labeonini</taxon>
        <taxon>Labeo</taxon>
    </lineage>
</organism>
<evidence type="ECO:0000313" key="2">
    <source>
        <dbReference type="EMBL" id="KAI2667858.1"/>
    </source>
</evidence>
<name>A0ABQ8N172_LABRO</name>
<proteinExistence type="predicted"/>